<gene>
    <name evidence="1" type="ORF">SAMN04487961_0978</name>
</gene>
<dbReference type="EMBL" id="FOUR01000002">
    <property type="protein sequence ID" value="SFM71210.1"/>
    <property type="molecule type" value="Genomic_DNA"/>
</dbReference>
<reference evidence="2" key="1">
    <citation type="submission" date="2016-10" db="EMBL/GenBank/DDBJ databases">
        <authorList>
            <person name="Varghese N."/>
            <person name="Submissions S."/>
        </authorList>
    </citation>
    <scope>NUCLEOTIDE SEQUENCE [LARGE SCALE GENOMIC DNA]</scope>
    <source>
        <strain evidence="2">CGMCC 1.6775</strain>
    </source>
</reference>
<accession>A0A1I4T3T8</accession>
<proteinExistence type="predicted"/>
<keyword evidence="2" id="KW-1185">Reference proteome</keyword>
<name>A0A1I4T3T8_9GAMM</name>
<protein>
    <submittedName>
        <fullName evidence="1">Uncharacterized protein</fullName>
    </submittedName>
</protein>
<dbReference type="OrthoDB" id="6198756at2"/>
<dbReference type="AlphaFoldDB" id="A0A1I4T3T8"/>
<dbReference type="RefSeq" id="WP_091999592.1">
    <property type="nucleotide sequence ID" value="NZ_FOUR01000002.1"/>
</dbReference>
<evidence type="ECO:0000313" key="1">
    <source>
        <dbReference type="EMBL" id="SFM71210.1"/>
    </source>
</evidence>
<evidence type="ECO:0000313" key="2">
    <source>
        <dbReference type="Proteomes" id="UP000199339"/>
    </source>
</evidence>
<dbReference type="Proteomes" id="UP000199339">
    <property type="component" value="Unassembled WGS sequence"/>
</dbReference>
<organism evidence="1 2">
    <name type="scientific">Marinobacter pelagius</name>
    <dbReference type="NCBI Taxonomy" id="379482"/>
    <lineage>
        <taxon>Bacteria</taxon>
        <taxon>Pseudomonadati</taxon>
        <taxon>Pseudomonadota</taxon>
        <taxon>Gammaproteobacteria</taxon>
        <taxon>Pseudomonadales</taxon>
        <taxon>Marinobacteraceae</taxon>
        <taxon>Marinobacter</taxon>
    </lineage>
</organism>
<sequence>MAISLKVYNDAALSSLLTKLSALQRSDGATGPVDSVIYLGSTESGKKFEAASNPGADDIVLSVADSDTGSGQSASAVKLSATASGLDSAVAGDPLTIGPEILSGAANSVEVHIRIEATDLSEGTYTDLSVRTNGLVESYA</sequence>